<evidence type="ECO:0000313" key="2">
    <source>
        <dbReference type="EMBL" id="KAB3519287.1"/>
    </source>
</evidence>
<evidence type="ECO:0000313" key="3">
    <source>
        <dbReference type="Proteomes" id="UP000436181"/>
    </source>
</evidence>
<proteinExistence type="predicted"/>
<dbReference type="Proteomes" id="UP000436181">
    <property type="component" value="Unassembled WGS sequence"/>
</dbReference>
<keyword evidence="3" id="KW-1185">Reference proteome</keyword>
<feature type="region of interest" description="Disordered" evidence="1">
    <location>
        <begin position="42"/>
        <end position="72"/>
    </location>
</feature>
<organism evidence="2 3">
    <name type="scientific">Corynebacterium zhongnanshanii</name>
    <dbReference type="NCBI Taxonomy" id="2768834"/>
    <lineage>
        <taxon>Bacteria</taxon>
        <taxon>Bacillati</taxon>
        <taxon>Actinomycetota</taxon>
        <taxon>Actinomycetes</taxon>
        <taxon>Mycobacteriales</taxon>
        <taxon>Corynebacteriaceae</taxon>
        <taxon>Corynebacterium</taxon>
    </lineage>
</organism>
<name>A0ABQ6VDV6_9CORY</name>
<evidence type="ECO:0000256" key="1">
    <source>
        <dbReference type="SAM" id="MobiDB-lite"/>
    </source>
</evidence>
<dbReference type="InterPro" id="IPR007922">
    <property type="entry name" value="DciA-like"/>
</dbReference>
<dbReference type="Pfam" id="PF05258">
    <property type="entry name" value="DciA"/>
    <property type="match status" value="1"/>
</dbReference>
<gene>
    <name evidence="2" type="ORF">F8377_09275</name>
</gene>
<reference evidence="2 3" key="1">
    <citation type="submission" date="2019-10" db="EMBL/GenBank/DDBJ databases">
        <title>Corynebacterium sp novel species isolated from the respiratory tract of Marmot.</title>
        <authorList>
            <person name="Zhang G."/>
        </authorList>
    </citation>
    <scope>NUCLEOTIDE SEQUENCE [LARGE SCALE GENOMIC DNA]</scope>
    <source>
        <strain evidence="2 3">336</strain>
    </source>
</reference>
<protein>
    <submittedName>
        <fullName evidence="2">DUF721 domain-containing protein</fullName>
    </submittedName>
</protein>
<feature type="compositionally biased region" description="Basic and acidic residues" evidence="1">
    <location>
        <begin position="8"/>
        <end position="19"/>
    </location>
</feature>
<feature type="compositionally biased region" description="Polar residues" evidence="1">
    <location>
        <begin position="63"/>
        <end position="72"/>
    </location>
</feature>
<dbReference type="PANTHER" id="PTHR36456">
    <property type="entry name" value="UPF0232 PROTEIN SCO3875"/>
    <property type="match status" value="1"/>
</dbReference>
<feature type="region of interest" description="Disordered" evidence="1">
    <location>
        <begin position="1"/>
        <end position="25"/>
    </location>
</feature>
<sequence>MNTPTQPAHEEPQSFERADQALQPFPGDLVSEALGAIRAAGARNVGESSVAKRRRERWASGVKNRTTTTQNKVWRRPTRLDGRADTRYRDPARAGDLLTNLVREQRWSKKISVGQIMNAWPELVGEQVAQHTTPTRYDDKTMQLTVQCDSTSWATNLRLMQTRVLQSIARKVGPDVVAEVKILGPNNRMRSYGKLRVKGRGPRDDFG</sequence>
<comment type="caution">
    <text evidence="2">The sequence shown here is derived from an EMBL/GenBank/DDBJ whole genome shotgun (WGS) entry which is preliminary data.</text>
</comment>
<dbReference type="PANTHER" id="PTHR36456:SF1">
    <property type="entry name" value="UPF0232 PROTEIN SCO3875"/>
    <property type="match status" value="1"/>
</dbReference>
<accession>A0ABQ6VDV6</accession>
<dbReference type="EMBL" id="WBZJ01000004">
    <property type="protein sequence ID" value="KAB3519287.1"/>
    <property type="molecule type" value="Genomic_DNA"/>
</dbReference>